<dbReference type="Proteomes" id="UP000054123">
    <property type="component" value="Unassembled WGS sequence"/>
</dbReference>
<evidence type="ECO:0008006" key="4">
    <source>
        <dbReference type="Google" id="ProtNLM"/>
    </source>
</evidence>
<name>A0A011LWL9_9PAST</name>
<dbReference type="OrthoDB" id="5689995at2"/>
<gene>
    <name evidence="2" type="ORF">AK33_10240</name>
</gene>
<dbReference type="STRING" id="1122190.GCA_000621105_01114"/>
<dbReference type="AlphaFoldDB" id="A0A011LWL9"/>
<comment type="caution">
    <text evidence="2">The sequence shown here is derived from an EMBL/GenBank/DDBJ whole genome shotgun (WGS) entry which is preliminary data.</text>
</comment>
<dbReference type="NCBIfam" id="TIGR01626">
    <property type="entry name" value="ytfJ_HI0045"/>
    <property type="match status" value="1"/>
</dbReference>
<evidence type="ECO:0000256" key="1">
    <source>
        <dbReference type="SAM" id="SignalP"/>
    </source>
</evidence>
<feature type="chain" id="PRO_5001460835" description="Transcriptional regulator" evidence="1">
    <location>
        <begin position="22"/>
        <end position="185"/>
    </location>
</feature>
<dbReference type="EMBL" id="JANJ01000007">
    <property type="protein sequence ID" value="EXI61593.1"/>
    <property type="molecule type" value="Genomic_DNA"/>
</dbReference>
<dbReference type="Gene3D" id="3.40.30.10">
    <property type="entry name" value="Glutaredoxin"/>
    <property type="match status" value="1"/>
</dbReference>
<keyword evidence="3" id="KW-1185">Reference proteome</keyword>
<dbReference type="PATRIC" id="fig|1450449.3.peg.2042"/>
<feature type="signal peptide" evidence="1">
    <location>
        <begin position="1"/>
        <end position="21"/>
    </location>
</feature>
<protein>
    <recommendedName>
        <fullName evidence="4">Transcriptional regulator</fullName>
    </recommendedName>
</protein>
<sequence length="185" mass="19977">MRKSSQLAVIFGLIFANAAFAHNVQLNQSVPNVAVAKDGELTVSSGKVSYKNWSSSSLSGKVRVIHHFAGRTSVKEKNEALMTAIKSAGFDRSKYQTVTIVNADDAIVGTGLFVKNSVENGKLDNPHSQVILDQQGNVKKAWGLKEKESFIAVLDKSGKVQFTAEGKLSAKQIEDVISLVKTLTQ</sequence>
<keyword evidence="1" id="KW-0732">Signal</keyword>
<proteinExistence type="predicted"/>
<evidence type="ECO:0000313" key="3">
    <source>
        <dbReference type="Proteomes" id="UP000054123"/>
    </source>
</evidence>
<reference evidence="2 3" key="1">
    <citation type="journal article" date="2014" name="Genome Announc.">
        <title>Genome Sequence of a Presumptive Mannheimia haemolytica Strain with an A1/A6-Cross-Reactive Serotype from a White-Tailed Deer (Odocoileus virginianus).</title>
        <authorList>
            <person name="Lawrence P.K."/>
            <person name="Bey R.F."/>
            <person name="Wiener B."/>
            <person name="Kittichotirat W."/>
            <person name="Bumgarner R.E."/>
        </authorList>
    </citation>
    <scope>NUCLEOTIDE SEQUENCE [LARGE SCALE GENOMIC DNA]</scope>
    <source>
        <strain evidence="2 3">PKL10</strain>
    </source>
</reference>
<organism evidence="2 3">
    <name type="scientific">Mannheimia granulomatis</name>
    <dbReference type="NCBI Taxonomy" id="85402"/>
    <lineage>
        <taxon>Bacteria</taxon>
        <taxon>Pseudomonadati</taxon>
        <taxon>Pseudomonadota</taxon>
        <taxon>Gammaproteobacteria</taxon>
        <taxon>Pasteurellales</taxon>
        <taxon>Pasteurellaceae</taxon>
        <taxon>Mannheimia</taxon>
    </lineage>
</organism>
<accession>A0A011LWL9</accession>
<dbReference type="InterPro" id="IPR006513">
    <property type="entry name" value="YtfJ_HI0045"/>
</dbReference>
<dbReference type="Pfam" id="PF09695">
    <property type="entry name" value="YtfJ_HI0045"/>
    <property type="match status" value="1"/>
</dbReference>
<dbReference type="RefSeq" id="WP_042804129.1">
    <property type="nucleotide sequence ID" value="NZ_AVSP01000005.1"/>
</dbReference>
<evidence type="ECO:0000313" key="2">
    <source>
        <dbReference type="EMBL" id="EXI61593.1"/>
    </source>
</evidence>